<organism evidence="2 3">
    <name type="scientific">Desulfobacula toluolica (strain DSM 7467 / Tol2)</name>
    <dbReference type="NCBI Taxonomy" id="651182"/>
    <lineage>
        <taxon>Bacteria</taxon>
        <taxon>Pseudomonadati</taxon>
        <taxon>Thermodesulfobacteriota</taxon>
        <taxon>Desulfobacteria</taxon>
        <taxon>Desulfobacterales</taxon>
        <taxon>Desulfobacteraceae</taxon>
        <taxon>Desulfobacula</taxon>
    </lineage>
</organism>
<comment type="similarity">
    <text evidence="1">Belongs to the outer membrane factor (OMF) (TC 1.B.17) family.</text>
</comment>
<evidence type="ECO:0000313" key="3">
    <source>
        <dbReference type="Proteomes" id="UP000007347"/>
    </source>
</evidence>
<evidence type="ECO:0000313" key="2">
    <source>
        <dbReference type="EMBL" id="CCK80348.1"/>
    </source>
</evidence>
<dbReference type="PATRIC" id="fig|651182.5.peg.2592"/>
<reference evidence="2 3" key="1">
    <citation type="journal article" date="2013" name="Environ. Microbiol.">
        <title>Complete genome, catabolic sub-proteomes and key-metabolites of Desulfobacula toluolica Tol2, a marine, aromatic compound-degrading, sulfate-reducing bacterium.</title>
        <authorList>
            <person name="Wohlbrand L."/>
            <person name="Jacob J.H."/>
            <person name="Kube M."/>
            <person name="Mussmann M."/>
            <person name="Jarling R."/>
            <person name="Beck A."/>
            <person name="Amann R."/>
            <person name="Wilkes H."/>
            <person name="Reinhardt R."/>
            <person name="Rabus R."/>
        </authorList>
    </citation>
    <scope>NUCLEOTIDE SEQUENCE [LARGE SCALE GENOMIC DNA]</scope>
    <source>
        <strain evidence="3">DSM 7467 / Tol2</strain>
    </source>
</reference>
<dbReference type="HOGENOM" id="CLU_012817_13_1_7"/>
<keyword evidence="3" id="KW-1185">Reference proteome</keyword>
<dbReference type="KEGG" id="dto:TOL2_C21870"/>
<dbReference type="Proteomes" id="UP000007347">
    <property type="component" value="Chromosome"/>
</dbReference>
<protein>
    <submittedName>
        <fullName evidence="2">RND efflux system, outer membrane lipoprotein, NodT family</fullName>
    </submittedName>
</protein>
<dbReference type="SUPFAM" id="SSF56954">
    <property type="entry name" value="Outer membrane efflux proteins (OEP)"/>
    <property type="match status" value="1"/>
</dbReference>
<dbReference type="PANTHER" id="PTHR30203">
    <property type="entry name" value="OUTER MEMBRANE CATION EFFLUX PROTEIN"/>
    <property type="match status" value="1"/>
</dbReference>
<dbReference type="Gene3D" id="1.20.1600.10">
    <property type="entry name" value="Outer membrane efflux proteins (OEP)"/>
    <property type="match status" value="1"/>
</dbReference>
<dbReference type="RefSeq" id="WP_014957660.1">
    <property type="nucleotide sequence ID" value="NC_018645.1"/>
</dbReference>
<gene>
    <name evidence="2" type="ordered locus">TOL2_C21870</name>
</gene>
<dbReference type="InterPro" id="IPR003423">
    <property type="entry name" value="OMP_efflux"/>
</dbReference>
<dbReference type="InterPro" id="IPR010131">
    <property type="entry name" value="MdtP/NodT-like"/>
</dbReference>
<dbReference type="OrthoDB" id="9770517at2"/>
<evidence type="ECO:0000256" key="1">
    <source>
        <dbReference type="ARBA" id="ARBA00007613"/>
    </source>
</evidence>
<name>K0NK94_DESTT</name>
<dbReference type="EMBL" id="FO203503">
    <property type="protein sequence ID" value="CCK80348.1"/>
    <property type="molecule type" value="Genomic_DNA"/>
</dbReference>
<sequence>MLKFLQRISLMHILLVGSLVTIYSCQTIQVQQRETIQSRLPETFVNLEIQNPGTRIYWKTSFPSNSLKKDVLMLIEKNYQIEAARARMKRAIAAFDIAESLAVPSLNASAGYERSRIKETTDRSSTTRSHIDIGTVLHWEPDIWGRLRAGQAAASLSIEEKKAMVDQVALDLQFLLVQAWIKYHGAVQMEKVLKDQRKTNNKILELIELRLAQGDGNALDVLQQQGHIAHINRALPDVISKKKQYSHAYAVLLGNLPDEGHQPGGEWPVLEKIPAISSPRELLGHRPDLRAVFYALQAADHEVAKAIADRLPRISISLNYTLGGPTIADIGRARELSFISGLLVPVFDAGRLKANVSVKKAQAFENLAILEQSVLNAFQEVEDVLVKENALFDEQCLLNEEVSIAMETVDRAKFQYLNGRQSFLSVLLALVKLQDLQQSDIELKQDLLINRGHLLKALSAQWSESHENF</sequence>
<accession>K0NK94</accession>
<dbReference type="Pfam" id="PF02321">
    <property type="entry name" value="OEP"/>
    <property type="match status" value="2"/>
</dbReference>
<keyword evidence="2" id="KW-0449">Lipoprotein</keyword>
<dbReference type="AlphaFoldDB" id="K0NK94"/>
<dbReference type="STRING" id="651182.TOL2_C21870"/>
<proteinExistence type="inferred from homology"/>
<dbReference type="GO" id="GO:0015562">
    <property type="term" value="F:efflux transmembrane transporter activity"/>
    <property type="evidence" value="ECO:0007669"/>
    <property type="project" value="InterPro"/>
</dbReference>
<dbReference type="Gene3D" id="2.20.200.10">
    <property type="entry name" value="Outer membrane efflux proteins (OEP)"/>
    <property type="match status" value="1"/>
</dbReference>
<dbReference type="PROSITE" id="PS51257">
    <property type="entry name" value="PROKAR_LIPOPROTEIN"/>
    <property type="match status" value="1"/>
</dbReference>